<dbReference type="Gene3D" id="3.40.50.12780">
    <property type="entry name" value="N-terminal domain of ligase-like"/>
    <property type="match status" value="1"/>
</dbReference>
<reference evidence="5" key="1">
    <citation type="submission" date="2016-03" db="EMBL/GenBank/DDBJ databases">
        <authorList>
            <person name="Ma C."/>
            <person name="Zhou S."/>
            <person name="Yang G."/>
        </authorList>
    </citation>
    <scope>NUCLEOTIDE SEQUENCE [LARGE SCALE GENOMIC DNA]</scope>
    <source>
        <strain evidence="5">SgZ-1</strain>
    </source>
</reference>
<keyword evidence="4" id="KW-0436">Ligase</keyword>
<dbReference type="GO" id="GO:0005524">
    <property type="term" value="F:ATP binding"/>
    <property type="evidence" value="ECO:0007669"/>
    <property type="project" value="UniProtKB-KW"/>
</dbReference>
<dbReference type="Pfam" id="PF00501">
    <property type="entry name" value="AMP-binding"/>
    <property type="match status" value="1"/>
</dbReference>
<dbReference type="PANTHER" id="PTHR43272:SF33">
    <property type="entry name" value="AMP-BINDING DOMAIN-CONTAINING PROTEIN-RELATED"/>
    <property type="match status" value="1"/>
</dbReference>
<dbReference type="Pfam" id="PF23562">
    <property type="entry name" value="AMP-binding_C_3"/>
    <property type="match status" value="1"/>
</dbReference>
<keyword evidence="2" id="KW-0067">ATP-binding</keyword>
<evidence type="ECO:0000313" key="4">
    <source>
        <dbReference type="EMBL" id="AMO37556.1"/>
    </source>
</evidence>
<dbReference type="PROSITE" id="PS00455">
    <property type="entry name" value="AMP_BINDING"/>
    <property type="match status" value="1"/>
</dbReference>
<dbReference type="PANTHER" id="PTHR43272">
    <property type="entry name" value="LONG-CHAIN-FATTY-ACID--COA LIGASE"/>
    <property type="match status" value="1"/>
</dbReference>
<evidence type="ECO:0000256" key="2">
    <source>
        <dbReference type="ARBA" id="ARBA00022840"/>
    </source>
</evidence>
<sequence>MSDKQVRNAGQEGGLDTFPRYLMHHAQVRPQRPAMREKKYGIWQTYSWAQVAENVRAIACGLAQLGFKRGDRIAIVGDNRPRLYWSVAACQCLGGIPVMMYQDAVAQEMVYVLQDAEIKFAIVEDQEQVDKMLEIAGEAPLLEHVIYDDARGMRHYTQTLLMGLDELQEMGRIHDRNQPDFLDGEIAKGSPDDISVMLYTSGTTGKPKGVCQTHEAFISAARGGMQFDRLTDQEDILSYLPMAWVGDHLFSFAQATVAGFTINCPESGETVMTDLREIGPTYYFAPPRVFENLLTQVMIRMEDAGSLKRKVFHHFMDVARRCGADILDGKPVSGGDRFQYWLGNLLVYGPLKNVLGMSRIRVAYTAGAAIGPDLFRFYRSIGINLKQLYGQTETCAYVCLQPDGQIKLDSVGKPAPFVEVKLADNGEILVKGPMLLKAYYKRPDATAESINAEGYFMTGDAGYFDEDGHLKIIDRAKDVGKMSNGSMFAPNYIENKLKFFQHIKEAVTFGNGKDFVTAFINIDLEAVGNWAEKKGMAYSGYADLAQQSAVYELIRGCVEKINADLATDPKMSGAQIKRFLVLHKELDADDGELTRTRKVRRNFIAEKYGVLVDAMFEGRKSQFIETQVKYEDGRTGKVSADLRIEEVKTFAPQAGQRAA</sequence>
<dbReference type="KEGG" id="thu:AC731_011760"/>
<evidence type="ECO:0000259" key="3">
    <source>
        <dbReference type="Pfam" id="PF00501"/>
    </source>
</evidence>
<dbReference type="AlphaFoldDB" id="A0A127K6G1"/>
<accession>A0A127K6G1</accession>
<evidence type="ECO:0000313" key="5">
    <source>
        <dbReference type="Proteomes" id="UP000036902"/>
    </source>
</evidence>
<dbReference type="Proteomes" id="UP000036902">
    <property type="component" value="Chromosome"/>
</dbReference>
<dbReference type="EMBL" id="CP014646">
    <property type="protein sequence ID" value="AMO37556.1"/>
    <property type="molecule type" value="Genomic_DNA"/>
</dbReference>
<dbReference type="RefSeq" id="WP_048706253.1">
    <property type="nucleotide sequence ID" value="NZ_CP014646.1"/>
</dbReference>
<organism evidence="4 5">
    <name type="scientific">Thauera humireducens</name>
    <dbReference type="NCBI Taxonomy" id="1134435"/>
    <lineage>
        <taxon>Bacteria</taxon>
        <taxon>Pseudomonadati</taxon>
        <taxon>Pseudomonadota</taxon>
        <taxon>Betaproteobacteria</taxon>
        <taxon>Rhodocyclales</taxon>
        <taxon>Zoogloeaceae</taxon>
        <taxon>Thauera</taxon>
    </lineage>
</organism>
<keyword evidence="1" id="KW-0547">Nucleotide-binding</keyword>
<dbReference type="GO" id="GO:0016020">
    <property type="term" value="C:membrane"/>
    <property type="evidence" value="ECO:0007669"/>
    <property type="project" value="TreeGrafter"/>
</dbReference>
<dbReference type="GO" id="GO:0004467">
    <property type="term" value="F:long-chain fatty acid-CoA ligase activity"/>
    <property type="evidence" value="ECO:0007669"/>
    <property type="project" value="TreeGrafter"/>
</dbReference>
<dbReference type="InterPro" id="IPR042099">
    <property type="entry name" value="ANL_N_sf"/>
</dbReference>
<keyword evidence="5" id="KW-1185">Reference proteome</keyword>
<evidence type="ECO:0000256" key="1">
    <source>
        <dbReference type="ARBA" id="ARBA00022741"/>
    </source>
</evidence>
<feature type="domain" description="AMP-dependent synthetase/ligase" evidence="3">
    <location>
        <begin position="24"/>
        <end position="440"/>
    </location>
</feature>
<gene>
    <name evidence="4" type="ORF">AC731_011760</name>
</gene>
<dbReference type="STRING" id="1134435.AC731_011760"/>
<dbReference type="InterPro" id="IPR000873">
    <property type="entry name" value="AMP-dep_synth/lig_dom"/>
</dbReference>
<dbReference type="SUPFAM" id="SSF56801">
    <property type="entry name" value="Acetyl-CoA synthetase-like"/>
    <property type="match status" value="1"/>
</dbReference>
<protein>
    <submittedName>
        <fullName evidence="4">Long-chain fatty acid--CoA ligase</fullName>
    </submittedName>
</protein>
<name>A0A127K6G1_9RHOO</name>
<dbReference type="InterPro" id="IPR020845">
    <property type="entry name" value="AMP-binding_CS"/>
</dbReference>
<proteinExistence type="predicted"/>